<feature type="region of interest" description="Disordered" evidence="1">
    <location>
        <begin position="1"/>
        <end position="28"/>
    </location>
</feature>
<feature type="non-terminal residue" evidence="2">
    <location>
        <position position="1"/>
    </location>
</feature>
<reference evidence="2 3" key="1">
    <citation type="submission" date="2015-01" db="EMBL/GenBank/DDBJ databases">
        <title>Lifestyle Evolution in Cyanobacterial Symbionts of Sponges.</title>
        <authorList>
            <person name="Burgsdorf I."/>
            <person name="Slaby B.M."/>
            <person name="Handley K.M."/>
            <person name="Haber M."/>
            <person name="Blom J."/>
            <person name="Marshall C.W."/>
            <person name="Gilbert J.A."/>
            <person name="Hentschel U."/>
            <person name="Steindler L."/>
        </authorList>
    </citation>
    <scope>NUCLEOTIDE SEQUENCE [LARGE SCALE GENOMIC DNA]</scope>
    <source>
        <strain evidence="2">142</strain>
    </source>
</reference>
<gene>
    <name evidence="2" type="ORF">TH68_10450</name>
</gene>
<dbReference type="EMBL" id="JXUO01000311">
    <property type="protein sequence ID" value="KKZ10600.1"/>
    <property type="molecule type" value="Genomic_DNA"/>
</dbReference>
<name>A0A6N3X2C3_9SYNE</name>
<accession>A0A6N3X2C3</accession>
<dbReference type="Proteomes" id="UP000035054">
    <property type="component" value="Unassembled WGS sequence"/>
</dbReference>
<evidence type="ECO:0000313" key="3">
    <source>
        <dbReference type="Proteomes" id="UP000035054"/>
    </source>
</evidence>
<feature type="compositionally biased region" description="Polar residues" evidence="1">
    <location>
        <begin position="17"/>
        <end position="28"/>
    </location>
</feature>
<dbReference type="AlphaFoldDB" id="A0A6N3X2C3"/>
<proteinExistence type="predicted"/>
<protein>
    <submittedName>
        <fullName evidence="2">Uncharacterized protein</fullName>
    </submittedName>
</protein>
<sequence>NLEHRVRLIAPADDNASPETVTLTHSASGGNYGSVSRELVVKVRDDDNPELVLSSTVLPVLEAGSATYTVKLAT</sequence>
<organism evidence="2 3">
    <name type="scientific">Candidatus Synechococcus spongiarum 142</name>
    <dbReference type="NCBI Taxonomy" id="1608213"/>
    <lineage>
        <taxon>Bacteria</taxon>
        <taxon>Bacillati</taxon>
        <taxon>Cyanobacteriota</taxon>
        <taxon>Cyanophyceae</taxon>
        <taxon>Synechococcales</taxon>
        <taxon>Synechococcaceae</taxon>
        <taxon>Synechococcus</taxon>
    </lineage>
</organism>
<comment type="caution">
    <text evidence="2">The sequence shown here is derived from an EMBL/GenBank/DDBJ whole genome shotgun (WGS) entry which is preliminary data.</text>
</comment>
<evidence type="ECO:0000313" key="2">
    <source>
        <dbReference type="EMBL" id="KKZ10600.1"/>
    </source>
</evidence>
<evidence type="ECO:0000256" key="1">
    <source>
        <dbReference type="SAM" id="MobiDB-lite"/>
    </source>
</evidence>
<feature type="non-terminal residue" evidence="2">
    <location>
        <position position="74"/>
    </location>
</feature>